<sequence length="106" mass="12244">MNMSPACEAPVQPSPRETDRNHPRYPEYERWMAAMRRQMVVGNTFDNWLAQTERTERLEQPRTSIFQFQGAHPHAGKWGRIDYGHKHRILRGPLGPFNSEAEAAAA</sequence>
<proteinExistence type="predicted"/>
<dbReference type="RefSeq" id="WP_201692487.1">
    <property type="nucleotide sequence ID" value="NZ_JAEQND010000013.1"/>
</dbReference>
<reference evidence="2 3" key="1">
    <citation type="journal article" date="2017" name="Int. J. Syst. Evol. Microbiol.">
        <title>Ramlibacter alkalitolerans sp. nov., alkali-tolerant bacterium isolated from soil of ginseng.</title>
        <authorList>
            <person name="Lee D.H."/>
            <person name="Cha C.J."/>
        </authorList>
    </citation>
    <scope>NUCLEOTIDE SEQUENCE [LARGE SCALE GENOMIC DNA]</scope>
    <source>
        <strain evidence="2 3">KACC 19305</strain>
    </source>
</reference>
<dbReference type="EMBL" id="JAEQND010000013">
    <property type="protein sequence ID" value="MBL0427856.1"/>
    <property type="molecule type" value="Genomic_DNA"/>
</dbReference>
<accession>A0ABS1JUQ1</accession>
<name>A0ABS1JUQ1_9BURK</name>
<gene>
    <name evidence="2" type="ORF">JI746_22305</name>
</gene>
<dbReference type="Proteomes" id="UP000622707">
    <property type="component" value="Unassembled WGS sequence"/>
</dbReference>
<keyword evidence="3" id="KW-1185">Reference proteome</keyword>
<comment type="caution">
    <text evidence="2">The sequence shown here is derived from an EMBL/GenBank/DDBJ whole genome shotgun (WGS) entry which is preliminary data.</text>
</comment>
<evidence type="ECO:0000256" key="1">
    <source>
        <dbReference type="SAM" id="MobiDB-lite"/>
    </source>
</evidence>
<organism evidence="2 3">
    <name type="scientific">Ramlibacter alkalitolerans</name>
    <dbReference type="NCBI Taxonomy" id="2039631"/>
    <lineage>
        <taxon>Bacteria</taxon>
        <taxon>Pseudomonadati</taxon>
        <taxon>Pseudomonadota</taxon>
        <taxon>Betaproteobacteria</taxon>
        <taxon>Burkholderiales</taxon>
        <taxon>Comamonadaceae</taxon>
        <taxon>Ramlibacter</taxon>
    </lineage>
</organism>
<protein>
    <submittedName>
        <fullName evidence="2">Uncharacterized protein</fullName>
    </submittedName>
</protein>
<evidence type="ECO:0000313" key="3">
    <source>
        <dbReference type="Proteomes" id="UP000622707"/>
    </source>
</evidence>
<evidence type="ECO:0000313" key="2">
    <source>
        <dbReference type="EMBL" id="MBL0427856.1"/>
    </source>
</evidence>
<feature type="region of interest" description="Disordered" evidence="1">
    <location>
        <begin position="1"/>
        <end position="24"/>
    </location>
</feature>